<feature type="transmembrane region" description="Helical" evidence="1">
    <location>
        <begin position="363"/>
        <end position="382"/>
    </location>
</feature>
<protein>
    <recommendedName>
        <fullName evidence="5">ABC3 transporter permease protein domain-containing protein</fullName>
    </recommendedName>
</protein>
<evidence type="ECO:0000313" key="3">
    <source>
        <dbReference type="EMBL" id="EDO26893.1"/>
    </source>
</evidence>
<dbReference type="HOGENOM" id="CLU_619071_0_0_1"/>
<accession>A7TAS6</accession>
<dbReference type="InterPro" id="IPR038766">
    <property type="entry name" value="Membrane_comp_ABC_pdt"/>
</dbReference>
<proteinExistence type="predicted"/>
<dbReference type="EMBL" id="DS474396">
    <property type="protein sequence ID" value="EDO26893.1"/>
    <property type="molecule type" value="Genomic_DNA"/>
</dbReference>
<feature type="signal peptide" evidence="2">
    <location>
        <begin position="1"/>
        <end position="18"/>
    </location>
</feature>
<evidence type="ECO:0000256" key="1">
    <source>
        <dbReference type="SAM" id="Phobius"/>
    </source>
</evidence>
<evidence type="ECO:0000313" key="4">
    <source>
        <dbReference type="Proteomes" id="UP000001593"/>
    </source>
</evidence>
<keyword evidence="4" id="KW-1185">Reference proteome</keyword>
<keyword evidence="1" id="KW-1133">Transmembrane helix</keyword>
<reference evidence="3 4" key="1">
    <citation type="journal article" date="2007" name="Science">
        <title>Sea anemone genome reveals ancestral eumetazoan gene repertoire and genomic organization.</title>
        <authorList>
            <person name="Putnam N.H."/>
            <person name="Srivastava M."/>
            <person name="Hellsten U."/>
            <person name="Dirks B."/>
            <person name="Chapman J."/>
            <person name="Salamov A."/>
            <person name="Terry A."/>
            <person name="Shapiro H."/>
            <person name="Lindquist E."/>
            <person name="Kapitonov V.V."/>
            <person name="Jurka J."/>
            <person name="Genikhovich G."/>
            <person name="Grigoriev I.V."/>
            <person name="Lucas S.M."/>
            <person name="Steele R.E."/>
            <person name="Finnerty J.R."/>
            <person name="Technau U."/>
            <person name="Martindale M.Q."/>
            <person name="Rokhsar D.S."/>
        </authorList>
    </citation>
    <scope>NUCLEOTIDE SEQUENCE [LARGE SCALE GENOMIC DNA]</scope>
    <source>
        <strain evidence="4">CH2 X CH6</strain>
    </source>
</reference>
<feature type="transmembrane region" description="Helical" evidence="1">
    <location>
        <begin position="228"/>
        <end position="248"/>
    </location>
</feature>
<feature type="transmembrane region" description="Helical" evidence="1">
    <location>
        <begin position="318"/>
        <end position="342"/>
    </location>
</feature>
<dbReference type="InParanoid" id="A7TAS6"/>
<dbReference type="Proteomes" id="UP000001593">
    <property type="component" value="Unassembled WGS sequence"/>
</dbReference>
<sequence>MAATLIMTALITLLSTTAQQLQFRLGQRSAELLGASLVLNSSRPIPPAYSAQLTELGARHSEVIQFSTMAEANDQLLLSSVRALQPPYPLQGELVTAPATTQGTLPEAGTAWVEASVLERLGIQVGDTLQIGYSNLHVTHTLIASPDRGSGFGSFNPHILINRADLEPSGVLAPGSRVSYRLLIDGTPEQRTQAETILTPQLASWERLLSASTEQPMTRNAMSNAANYLKLSAVCALILGAAAIFMSLKRFAFAQQRRTALLISLGLSRRQLLQLFLLLLSAGWLAAASAGTLLGWGLHHWLMALLGDLLPQPRPSVALANLLAGALISAAIIIVIGLTLLIPLSRIAVNTLLNSQATKPAALPRLSWVLLSLVLLLIVVLFTGQWQAAALLTVAILGAGVIAGALSQWLLNAGNFVLQRMSGHLRLLTLRLRQQRFWHRLQG</sequence>
<keyword evidence="1" id="KW-0812">Transmembrane</keyword>
<organism evidence="3 4">
    <name type="scientific">Nematostella vectensis</name>
    <name type="common">Starlet sea anemone</name>
    <dbReference type="NCBI Taxonomy" id="45351"/>
    <lineage>
        <taxon>Eukaryota</taxon>
        <taxon>Metazoa</taxon>
        <taxon>Cnidaria</taxon>
        <taxon>Anthozoa</taxon>
        <taxon>Hexacorallia</taxon>
        <taxon>Actiniaria</taxon>
        <taxon>Edwardsiidae</taxon>
        <taxon>Nematostella</taxon>
    </lineage>
</organism>
<feature type="non-terminal residue" evidence="3">
    <location>
        <position position="443"/>
    </location>
</feature>
<name>A7TAS6_NEMVE</name>
<dbReference type="PANTHER" id="PTHR30287">
    <property type="entry name" value="MEMBRANE COMPONENT OF PREDICTED ABC SUPERFAMILY METABOLITE UPTAKE TRANSPORTER"/>
    <property type="match status" value="1"/>
</dbReference>
<keyword evidence="2" id="KW-0732">Signal</keyword>
<evidence type="ECO:0000256" key="2">
    <source>
        <dbReference type="SAM" id="SignalP"/>
    </source>
</evidence>
<feature type="transmembrane region" description="Helical" evidence="1">
    <location>
        <begin position="275"/>
        <end position="298"/>
    </location>
</feature>
<feature type="chain" id="PRO_5002715664" description="ABC3 transporter permease protein domain-containing protein" evidence="2">
    <location>
        <begin position="19"/>
        <end position="443"/>
    </location>
</feature>
<dbReference type="eggNOG" id="ENOG502SK5Y">
    <property type="taxonomic scope" value="Eukaryota"/>
</dbReference>
<gene>
    <name evidence="3" type="ORF">NEMVEDRAFT_v1g224624</name>
</gene>
<feature type="transmembrane region" description="Helical" evidence="1">
    <location>
        <begin position="388"/>
        <end position="411"/>
    </location>
</feature>
<evidence type="ECO:0008006" key="5">
    <source>
        <dbReference type="Google" id="ProtNLM"/>
    </source>
</evidence>
<dbReference type="AlphaFoldDB" id="A7TAS6"/>
<dbReference type="PANTHER" id="PTHR30287:SF1">
    <property type="entry name" value="INNER MEMBRANE PROTEIN"/>
    <property type="match status" value="1"/>
</dbReference>
<keyword evidence="1" id="KW-0472">Membrane</keyword>